<reference evidence="2 3" key="1">
    <citation type="journal article" date="2018" name="Sci. Rep.">
        <title>Comparative analysis of the Pocillopora damicornis genome highlights role of immune system in coral evolution.</title>
        <authorList>
            <person name="Cunning R."/>
            <person name="Bay R.A."/>
            <person name="Gillette P."/>
            <person name="Baker A.C."/>
            <person name="Traylor-Knowles N."/>
        </authorList>
    </citation>
    <scope>NUCLEOTIDE SEQUENCE [LARGE SCALE GENOMIC DNA]</scope>
    <source>
        <strain evidence="2">RSMAS</strain>
        <tissue evidence="2">Whole animal</tissue>
    </source>
</reference>
<dbReference type="AlphaFoldDB" id="A0A3M6UNF6"/>
<name>A0A3M6UNF6_POCDA</name>
<evidence type="ECO:0000313" key="3">
    <source>
        <dbReference type="Proteomes" id="UP000275408"/>
    </source>
</evidence>
<gene>
    <name evidence="2" type="ORF">pdam_00025288</name>
</gene>
<proteinExistence type="predicted"/>
<evidence type="ECO:0000313" key="2">
    <source>
        <dbReference type="EMBL" id="RMX55223.1"/>
    </source>
</evidence>
<evidence type="ECO:0000256" key="1">
    <source>
        <dbReference type="SAM" id="MobiDB-lite"/>
    </source>
</evidence>
<comment type="caution">
    <text evidence="2">The sequence shown here is derived from an EMBL/GenBank/DDBJ whole genome shotgun (WGS) entry which is preliminary data.</text>
</comment>
<accession>A0A3M6UNF6</accession>
<dbReference type="EMBL" id="RCHS01001100">
    <property type="protein sequence ID" value="RMX55223.1"/>
    <property type="molecule type" value="Genomic_DNA"/>
</dbReference>
<dbReference type="Proteomes" id="UP000275408">
    <property type="component" value="Unassembled WGS sequence"/>
</dbReference>
<keyword evidence="3" id="KW-1185">Reference proteome</keyword>
<protein>
    <submittedName>
        <fullName evidence="2">Uncharacterized protein</fullName>
    </submittedName>
</protein>
<feature type="region of interest" description="Disordered" evidence="1">
    <location>
        <begin position="50"/>
        <end position="70"/>
    </location>
</feature>
<organism evidence="2 3">
    <name type="scientific">Pocillopora damicornis</name>
    <name type="common">Cauliflower coral</name>
    <name type="synonym">Millepora damicornis</name>
    <dbReference type="NCBI Taxonomy" id="46731"/>
    <lineage>
        <taxon>Eukaryota</taxon>
        <taxon>Metazoa</taxon>
        <taxon>Cnidaria</taxon>
        <taxon>Anthozoa</taxon>
        <taxon>Hexacorallia</taxon>
        <taxon>Scleractinia</taxon>
        <taxon>Astrocoeniina</taxon>
        <taxon>Pocilloporidae</taxon>
        <taxon>Pocillopora</taxon>
    </lineage>
</organism>
<sequence length="70" mass="7496">MEAGMKDEIRKSHGHQKTKEVFTFDDGLAEQQGPFLSVAGPILAALMLLDSPPNKEGEGGDQIPTLSGRC</sequence>